<keyword evidence="1" id="KW-0812">Transmembrane</keyword>
<evidence type="ECO:0000256" key="1">
    <source>
        <dbReference type="SAM" id="Phobius"/>
    </source>
</evidence>
<accession>A0A068U1M7</accession>
<proteinExistence type="predicted"/>
<dbReference type="InParanoid" id="A0A068U1M7"/>
<organism evidence="2 3">
    <name type="scientific">Coffea canephora</name>
    <name type="common">Robusta coffee</name>
    <dbReference type="NCBI Taxonomy" id="49390"/>
    <lineage>
        <taxon>Eukaryota</taxon>
        <taxon>Viridiplantae</taxon>
        <taxon>Streptophyta</taxon>
        <taxon>Embryophyta</taxon>
        <taxon>Tracheophyta</taxon>
        <taxon>Spermatophyta</taxon>
        <taxon>Magnoliopsida</taxon>
        <taxon>eudicotyledons</taxon>
        <taxon>Gunneridae</taxon>
        <taxon>Pentapetalae</taxon>
        <taxon>asterids</taxon>
        <taxon>lamiids</taxon>
        <taxon>Gentianales</taxon>
        <taxon>Rubiaceae</taxon>
        <taxon>Ixoroideae</taxon>
        <taxon>Gardenieae complex</taxon>
        <taxon>Bertiereae - Coffeeae clade</taxon>
        <taxon>Coffeeae</taxon>
        <taxon>Coffea</taxon>
    </lineage>
</organism>
<protein>
    <submittedName>
        <fullName evidence="2">Uncharacterized protein</fullName>
    </submittedName>
</protein>
<name>A0A068U1M7_COFCA</name>
<keyword evidence="3" id="KW-1185">Reference proteome</keyword>
<gene>
    <name evidence="2" type="ORF">GSCOC_T00039801001</name>
</gene>
<keyword evidence="1" id="KW-1133">Transmembrane helix</keyword>
<dbReference type="Proteomes" id="UP000295252">
    <property type="component" value="Chromosome IX"/>
</dbReference>
<feature type="transmembrane region" description="Helical" evidence="1">
    <location>
        <begin position="43"/>
        <end position="61"/>
    </location>
</feature>
<sequence>MHIFDLYSGVTCRPKEAIQVKDWQEKRKVATVMVMYLDTEDPFIISAVVGFVMGGFLFMRLTN</sequence>
<reference evidence="3" key="1">
    <citation type="journal article" date="2014" name="Science">
        <title>The coffee genome provides insight into the convergent evolution of caffeine biosynthesis.</title>
        <authorList>
            <person name="Denoeud F."/>
            <person name="Carretero-Paulet L."/>
            <person name="Dereeper A."/>
            <person name="Droc G."/>
            <person name="Guyot R."/>
            <person name="Pietrella M."/>
            <person name="Zheng C."/>
            <person name="Alberti A."/>
            <person name="Anthony F."/>
            <person name="Aprea G."/>
            <person name="Aury J.M."/>
            <person name="Bento P."/>
            <person name="Bernard M."/>
            <person name="Bocs S."/>
            <person name="Campa C."/>
            <person name="Cenci A."/>
            <person name="Combes M.C."/>
            <person name="Crouzillat D."/>
            <person name="Da Silva C."/>
            <person name="Daddiego L."/>
            <person name="De Bellis F."/>
            <person name="Dussert S."/>
            <person name="Garsmeur O."/>
            <person name="Gayraud T."/>
            <person name="Guignon V."/>
            <person name="Jahn K."/>
            <person name="Jamilloux V."/>
            <person name="Joet T."/>
            <person name="Labadie K."/>
            <person name="Lan T."/>
            <person name="Leclercq J."/>
            <person name="Lepelley M."/>
            <person name="Leroy T."/>
            <person name="Li L.T."/>
            <person name="Librado P."/>
            <person name="Lopez L."/>
            <person name="Munoz A."/>
            <person name="Noel B."/>
            <person name="Pallavicini A."/>
            <person name="Perrotta G."/>
            <person name="Poncet V."/>
            <person name="Pot D."/>
            <person name="Priyono X."/>
            <person name="Rigoreau M."/>
            <person name="Rouard M."/>
            <person name="Rozas J."/>
            <person name="Tranchant-Dubreuil C."/>
            <person name="VanBuren R."/>
            <person name="Zhang Q."/>
            <person name="Andrade A.C."/>
            <person name="Argout X."/>
            <person name="Bertrand B."/>
            <person name="de Kochko A."/>
            <person name="Graziosi G."/>
            <person name="Henry R.J."/>
            <person name="Jayarama X."/>
            <person name="Ming R."/>
            <person name="Nagai C."/>
            <person name="Rounsley S."/>
            <person name="Sankoff D."/>
            <person name="Giuliano G."/>
            <person name="Albert V.A."/>
            <person name="Wincker P."/>
            <person name="Lashermes P."/>
        </authorList>
    </citation>
    <scope>NUCLEOTIDE SEQUENCE [LARGE SCALE GENOMIC DNA]</scope>
    <source>
        <strain evidence="3">cv. DH200-94</strain>
    </source>
</reference>
<dbReference type="AlphaFoldDB" id="A0A068U1M7"/>
<dbReference type="EMBL" id="HG739092">
    <property type="protein sequence ID" value="CDP02426.1"/>
    <property type="molecule type" value="Genomic_DNA"/>
</dbReference>
<evidence type="ECO:0000313" key="2">
    <source>
        <dbReference type="EMBL" id="CDP02426.1"/>
    </source>
</evidence>
<keyword evidence="1" id="KW-0472">Membrane</keyword>
<dbReference type="Gramene" id="CDP02426">
    <property type="protein sequence ID" value="CDP02426"/>
    <property type="gene ID" value="GSCOC_T00039801001"/>
</dbReference>
<evidence type="ECO:0000313" key="3">
    <source>
        <dbReference type="Proteomes" id="UP000295252"/>
    </source>
</evidence>